<name>A0A2M7APQ6_UNCKA</name>
<dbReference type="Proteomes" id="UP000229916">
    <property type="component" value="Unassembled WGS sequence"/>
</dbReference>
<gene>
    <name evidence="1" type="ORF">COS81_00215</name>
</gene>
<dbReference type="AlphaFoldDB" id="A0A2M7APQ6"/>
<protein>
    <submittedName>
        <fullName evidence="1">Uncharacterized protein</fullName>
    </submittedName>
</protein>
<dbReference type="EMBL" id="PEWD01000004">
    <property type="protein sequence ID" value="PIU69345.1"/>
    <property type="molecule type" value="Genomic_DNA"/>
</dbReference>
<accession>A0A2M7APQ6</accession>
<evidence type="ECO:0000313" key="1">
    <source>
        <dbReference type="EMBL" id="PIU69345.1"/>
    </source>
</evidence>
<sequence length="64" mass="7248">MVKFTLKDCRAYFIIPRFSIILGLGHPESASWRRGIPSGFLIPQGIPPAESAGRNDNENWLFMK</sequence>
<evidence type="ECO:0000313" key="2">
    <source>
        <dbReference type="Proteomes" id="UP000229916"/>
    </source>
</evidence>
<proteinExistence type="predicted"/>
<organism evidence="1 2">
    <name type="scientific">candidate division WWE3 bacterium CG06_land_8_20_14_3_00_42_16</name>
    <dbReference type="NCBI Taxonomy" id="1975083"/>
    <lineage>
        <taxon>Bacteria</taxon>
        <taxon>Katanobacteria</taxon>
    </lineage>
</organism>
<reference evidence="2" key="1">
    <citation type="submission" date="2017-09" db="EMBL/GenBank/DDBJ databases">
        <title>Depth-based differentiation of microbial function through sediment-hosted aquifers and enrichment of novel symbionts in the deep terrestrial subsurface.</title>
        <authorList>
            <person name="Probst A.J."/>
            <person name="Ladd B."/>
            <person name="Jarett J.K."/>
            <person name="Geller-Mcgrath D.E."/>
            <person name="Sieber C.M.K."/>
            <person name="Emerson J.B."/>
            <person name="Anantharaman K."/>
            <person name="Thomas B.C."/>
            <person name="Malmstrom R."/>
            <person name="Stieglmeier M."/>
            <person name="Klingl A."/>
            <person name="Woyke T."/>
            <person name="Ryan C.M."/>
            <person name="Banfield J.F."/>
        </authorList>
    </citation>
    <scope>NUCLEOTIDE SEQUENCE [LARGE SCALE GENOMIC DNA]</scope>
</reference>
<comment type="caution">
    <text evidence="1">The sequence shown here is derived from an EMBL/GenBank/DDBJ whole genome shotgun (WGS) entry which is preliminary data.</text>
</comment>